<dbReference type="Proteomes" id="UP001157502">
    <property type="component" value="Chromosome 35"/>
</dbReference>
<sequence length="1264" mass="136594">MAVWTVCLLCLLSLGSCGPSVQEKPVSVEVSCGAGPVFVALEPGQPLFLDCHLAAAPPDTSPNITWLLDGHSVAEGDFLRTLANGSLLLLPPTSLDGRTPHGVEGGYSCLSTGPLGSVTSRTVTVHLAALSRFHKDPEAHVVPVDGTARFECRIEGVPTPRITWEKDQEPIISQPRFISLPHGVLQILGVVKEDGGTYRCVATNSARKRFSQDAILTVTTGPGPAQKEVVIVAPPQNVTVVQGHPAVMECMAKGGQPKPLVSWSRQDGKPIATDVVVLETNLVIPNAQRYHAGVYVCRANKPKTREFVIASAELHVPVIMQTPETVSLSRGNTARFVCNSSGEPPPELHWLKNGQPVRSNGRVKTQTPGVLLINQLGLDDAGYYQCIAGNALGTACATAKLSVIVREGLPSPPRRLSATPQSSTTALLTWERPEHNSDQIIGFSVHYQRTSGSDNMEYQIAVNNDTTEYHVKELLPHTTYTFYVVAYSPMGASRHSLTASVEMLEDIPSAPPQLSLLSTSPTDIRVMWLPLSSQHSRGAVTRYRIDYCTLEQVDRLFSVEVGGNETQLTLRELQPNQAYRLRMAAGTGAGFGVPSDWAQHHTPASFNHSMVIFAPTELKVRAKMNSLHVTWQPPPNHTQISGYKLFCREVIGEDVSTERAYPERERVRRMEALTIKLRKRVKHHEVTSLVPDRLYEVKVWAFNKQTDGYAAGWKGRTEKAHDKVSPKGNPPPLPPSSVKATANSSTSIWLRWEKPRFSNVRIINYTVRCSPAGLRNASLVSYYTSSAQEILLGSLKPYTRYELAVQSNGMDVVGPYSSTVEESTLTDSPTTPPADLQLTALDSSSVLVSWHPPSEPNGVIVSYQILYSSDLNQPDHLWSDLSHDGSVISAEASGLASGLRYFFKIRASTEVGAGPYSPVKDVHTSAKTYELDVHAVTGIIVGVCLALICILLCMCVSFRNGKAREVSGGLDSTHLPLQYLRGGRPTPNTLPGCSDCHELETLMPLGSKERDPAKPLSEPTEEHSLMGNVGSENDGLGSGPKAPWNGSVSRNWANRITRYRDTITEDSPTVINGTLDMANMEKDKGDPDDPLGSSLCSSNQVEAEVIVHSELSDLEKEQQEVHIDRQDASRTTGGPSLCEEPPSPLRQSAQAPPQSSKGAESLETQALLIVPSGPALEPVSNHSGQHEVTGGVVVGVAARLTVDGRDPGTGLTNGFHSPKLLRPEQEPLGNGDSRYCPTPPGKGLPSGAPFVSSPQVHSTSTGHG</sequence>
<organism evidence="1 2">
    <name type="scientific">Dallia pectoralis</name>
    <name type="common">Alaska blackfish</name>
    <dbReference type="NCBI Taxonomy" id="75939"/>
    <lineage>
        <taxon>Eukaryota</taxon>
        <taxon>Metazoa</taxon>
        <taxon>Chordata</taxon>
        <taxon>Craniata</taxon>
        <taxon>Vertebrata</taxon>
        <taxon>Euteleostomi</taxon>
        <taxon>Actinopterygii</taxon>
        <taxon>Neopterygii</taxon>
        <taxon>Teleostei</taxon>
        <taxon>Protacanthopterygii</taxon>
        <taxon>Esociformes</taxon>
        <taxon>Umbridae</taxon>
        <taxon>Dallia</taxon>
    </lineage>
</organism>
<dbReference type="EMBL" id="CM055762">
    <property type="protein sequence ID" value="KAJ7986002.1"/>
    <property type="molecule type" value="Genomic_DNA"/>
</dbReference>
<gene>
    <name evidence="1" type="ORF">DPEC_G00346310</name>
</gene>
<proteinExistence type="predicted"/>
<accession>A0ACC2F3S4</accession>
<comment type="caution">
    <text evidence="1">The sequence shown here is derived from an EMBL/GenBank/DDBJ whole genome shotgun (WGS) entry which is preliminary data.</text>
</comment>
<protein>
    <submittedName>
        <fullName evidence="1">Uncharacterized protein</fullName>
    </submittedName>
</protein>
<evidence type="ECO:0000313" key="2">
    <source>
        <dbReference type="Proteomes" id="UP001157502"/>
    </source>
</evidence>
<evidence type="ECO:0000313" key="1">
    <source>
        <dbReference type="EMBL" id="KAJ7986002.1"/>
    </source>
</evidence>
<name>A0ACC2F3S4_DALPE</name>
<keyword evidence="2" id="KW-1185">Reference proteome</keyword>
<reference evidence="1" key="1">
    <citation type="submission" date="2021-05" db="EMBL/GenBank/DDBJ databases">
        <authorList>
            <person name="Pan Q."/>
            <person name="Jouanno E."/>
            <person name="Zahm M."/>
            <person name="Klopp C."/>
            <person name="Cabau C."/>
            <person name="Louis A."/>
            <person name="Berthelot C."/>
            <person name="Parey E."/>
            <person name="Roest Crollius H."/>
            <person name="Montfort J."/>
            <person name="Robinson-Rechavi M."/>
            <person name="Bouchez O."/>
            <person name="Lampietro C."/>
            <person name="Lopez Roques C."/>
            <person name="Donnadieu C."/>
            <person name="Postlethwait J."/>
            <person name="Bobe J."/>
            <person name="Dillon D."/>
            <person name="Chandos A."/>
            <person name="von Hippel F."/>
            <person name="Guiguen Y."/>
        </authorList>
    </citation>
    <scope>NUCLEOTIDE SEQUENCE</scope>
    <source>
        <strain evidence="1">YG-Jan2019</strain>
    </source>
</reference>